<feature type="region of interest" description="Disordered" evidence="5">
    <location>
        <begin position="593"/>
        <end position="615"/>
    </location>
</feature>
<name>A0A507AVI5_9PEZI</name>
<feature type="transmembrane region" description="Helical" evidence="6">
    <location>
        <begin position="413"/>
        <end position="436"/>
    </location>
</feature>
<dbReference type="InterPro" id="IPR036259">
    <property type="entry name" value="MFS_trans_sf"/>
</dbReference>
<evidence type="ECO:0000256" key="1">
    <source>
        <dbReference type="ARBA" id="ARBA00004141"/>
    </source>
</evidence>
<evidence type="ECO:0000313" key="8">
    <source>
        <dbReference type="EMBL" id="TPX10504.1"/>
    </source>
</evidence>
<gene>
    <name evidence="8" type="ORF">E0L32_008554</name>
</gene>
<comment type="caution">
    <text evidence="8">The sequence shown here is derived from an EMBL/GenBank/DDBJ whole genome shotgun (WGS) entry which is preliminary data.</text>
</comment>
<evidence type="ECO:0000256" key="5">
    <source>
        <dbReference type="SAM" id="MobiDB-lite"/>
    </source>
</evidence>
<feature type="transmembrane region" description="Helical" evidence="6">
    <location>
        <begin position="523"/>
        <end position="547"/>
    </location>
</feature>
<organism evidence="8 9">
    <name type="scientific">Thyridium curvatum</name>
    <dbReference type="NCBI Taxonomy" id="1093900"/>
    <lineage>
        <taxon>Eukaryota</taxon>
        <taxon>Fungi</taxon>
        <taxon>Dikarya</taxon>
        <taxon>Ascomycota</taxon>
        <taxon>Pezizomycotina</taxon>
        <taxon>Sordariomycetes</taxon>
        <taxon>Sordariomycetidae</taxon>
        <taxon>Thyridiales</taxon>
        <taxon>Thyridiaceae</taxon>
        <taxon>Thyridium</taxon>
    </lineage>
</organism>
<dbReference type="OrthoDB" id="3026777at2759"/>
<feature type="transmembrane region" description="Helical" evidence="6">
    <location>
        <begin position="374"/>
        <end position="393"/>
    </location>
</feature>
<evidence type="ECO:0000256" key="2">
    <source>
        <dbReference type="ARBA" id="ARBA00022692"/>
    </source>
</evidence>
<dbReference type="PANTHER" id="PTHR23507:SF40">
    <property type="entry name" value="TETRACYCLINE-EFFLUX TRANSPORTER"/>
    <property type="match status" value="1"/>
</dbReference>
<feature type="region of interest" description="Disordered" evidence="5">
    <location>
        <begin position="1"/>
        <end position="66"/>
    </location>
</feature>
<reference evidence="8 9" key="1">
    <citation type="submission" date="2019-06" db="EMBL/GenBank/DDBJ databases">
        <title>Draft genome sequence of the filamentous fungus Phialemoniopsis curvata isolated from diesel fuel.</title>
        <authorList>
            <person name="Varaljay V.A."/>
            <person name="Lyon W.J."/>
            <person name="Crouch A.L."/>
            <person name="Drake C.E."/>
            <person name="Hollomon J.M."/>
            <person name="Nadeau L.J."/>
            <person name="Nunn H.S."/>
            <person name="Stevenson B.S."/>
            <person name="Bojanowski C.L."/>
            <person name="Crookes-Goodson W.J."/>
        </authorList>
    </citation>
    <scope>NUCLEOTIDE SEQUENCE [LARGE SCALE GENOMIC DNA]</scope>
    <source>
        <strain evidence="8 9">D216</strain>
    </source>
</reference>
<dbReference type="FunCoup" id="A0A507AVI5">
    <property type="interactions" value="77"/>
</dbReference>
<evidence type="ECO:0000259" key="7">
    <source>
        <dbReference type="PROSITE" id="PS50850"/>
    </source>
</evidence>
<dbReference type="EMBL" id="SKBQ01000057">
    <property type="protein sequence ID" value="TPX10504.1"/>
    <property type="molecule type" value="Genomic_DNA"/>
</dbReference>
<feature type="transmembrane region" description="Helical" evidence="6">
    <location>
        <begin position="489"/>
        <end position="511"/>
    </location>
</feature>
<dbReference type="Pfam" id="PF07690">
    <property type="entry name" value="MFS_1"/>
    <property type="match status" value="1"/>
</dbReference>
<feature type="compositionally biased region" description="Acidic residues" evidence="5">
    <location>
        <begin position="596"/>
        <end position="615"/>
    </location>
</feature>
<dbReference type="GeneID" id="41976001"/>
<dbReference type="InParanoid" id="A0A507AVI5"/>
<feature type="compositionally biased region" description="Gly residues" evidence="5">
    <location>
        <begin position="1"/>
        <end position="10"/>
    </location>
</feature>
<keyword evidence="9" id="KW-1185">Reference proteome</keyword>
<evidence type="ECO:0000256" key="3">
    <source>
        <dbReference type="ARBA" id="ARBA00022989"/>
    </source>
</evidence>
<feature type="transmembrane region" description="Helical" evidence="6">
    <location>
        <begin position="181"/>
        <end position="201"/>
    </location>
</feature>
<dbReference type="Proteomes" id="UP000319257">
    <property type="component" value="Unassembled WGS sequence"/>
</dbReference>
<sequence>MSGPAGGGQGAFEDDERASTIVGSEDGFRLREEPACEMDDSEADNLLGAGTQNEDTRSRPQSGVWEGADDFVGEPWYRQPSVYWLVGPYMLFTLAFGGSIVPKLNLIVDLVCKRYFADRTLHDPSFIAAPVVPGAENPQCKTPEVQRHVATFMLVLSVITGVLSSFSAPKLGSLSDRYGRKYLLALTSCGGVLGEVVIILAGKYPDVFHYRWIILGAIFDGLSGSFTAGSLLGHSYVSDCTPPSKRGVAIGYLHACLFTGLAFGPLMAGYFVRWTGSLLSIFYITLGCHLFFILFIALILPESLSRKRQRLARDKHSQEQESLNEGLIRLGGAPGDEQFWLYTLWAAARKSNPFAPLKILVPSGPGASRVRRNLLLYAAIDTILLGAAMSSGQVTLLYSEFMFDWGNFETSRFISLVSMVRVFVLMAIFPVVNYYFRVRPARRLRLETGVRPGERNAGADKLDVWLLRFAIFSDIIGVAGYIFVRTPALFVLCGVITAFGGLGSATIQASLSKHVPSQMLGQLLGAIGLLHALSRVFAPILFNGLYAATVGHFSQAIFVLLTVLFCFLLLFSFFIRPHVYLKEEDIVSAAPRSSPEEDNLVSDETLTDDEIIPRI</sequence>
<dbReference type="InterPro" id="IPR020846">
    <property type="entry name" value="MFS_dom"/>
</dbReference>
<feature type="transmembrane region" description="Helical" evidence="6">
    <location>
        <begin position="465"/>
        <end position="483"/>
    </location>
</feature>
<keyword evidence="4 6" id="KW-0472">Membrane</keyword>
<dbReference type="GO" id="GO:0022857">
    <property type="term" value="F:transmembrane transporter activity"/>
    <property type="evidence" value="ECO:0007669"/>
    <property type="project" value="InterPro"/>
</dbReference>
<protein>
    <recommendedName>
        <fullName evidence="7">Major facilitator superfamily (MFS) profile domain-containing protein</fullName>
    </recommendedName>
</protein>
<dbReference type="InterPro" id="IPR011701">
    <property type="entry name" value="MFS"/>
</dbReference>
<feature type="transmembrane region" description="Helical" evidence="6">
    <location>
        <begin position="249"/>
        <end position="272"/>
    </location>
</feature>
<dbReference type="SUPFAM" id="SSF103473">
    <property type="entry name" value="MFS general substrate transporter"/>
    <property type="match status" value="1"/>
</dbReference>
<evidence type="ECO:0000313" key="9">
    <source>
        <dbReference type="Proteomes" id="UP000319257"/>
    </source>
</evidence>
<feature type="transmembrane region" description="Helical" evidence="6">
    <location>
        <begin position="278"/>
        <end position="300"/>
    </location>
</feature>
<dbReference type="Gene3D" id="1.20.1250.20">
    <property type="entry name" value="MFS general substrate transporter like domains"/>
    <property type="match status" value="1"/>
</dbReference>
<dbReference type="PROSITE" id="PS50850">
    <property type="entry name" value="MFS"/>
    <property type="match status" value="1"/>
</dbReference>
<dbReference type="AlphaFoldDB" id="A0A507AVI5"/>
<evidence type="ECO:0000256" key="4">
    <source>
        <dbReference type="ARBA" id="ARBA00023136"/>
    </source>
</evidence>
<accession>A0A507AVI5</accession>
<keyword evidence="2 6" id="KW-0812">Transmembrane</keyword>
<evidence type="ECO:0000256" key="6">
    <source>
        <dbReference type="SAM" id="Phobius"/>
    </source>
</evidence>
<proteinExistence type="predicted"/>
<feature type="transmembrane region" description="Helical" evidence="6">
    <location>
        <begin position="553"/>
        <end position="575"/>
    </location>
</feature>
<feature type="transmembrane region" description="Helical" evidence="6">
    <location>
        <begin position="213"/>
        <end position="237"/>
    </location>
</feature>
<comment type="subcellular location">
    <subcellularLocation>
        <location evidence="1">Membrane</location>
        <topology evidence="1">Multi-pass membrane protein</topology>
    </subcellularLocation>
</comment>
<dbReference type="GO" id="GO:0016020">
    <property type="term" value="C:membrane"/>
    <property type="evidence" value="ECO:0007669"/>
    <property type="project" value="UniProtKB-SubCell"/>
</dbReference>
<dbReference type="RefSeq" id="XP_030992215.1">
    <property type="nucleotide sequence ID" value="XM_031143421.1"/>
</dbReference>
<keyword evidence="3 6" id="KW-1133">Transmembrane helix</keyword>
<feature type="transmembrane region" description="Helical" evidence="6">
    <location>
        <begin position="82"/>
        <end position="101"/>
    </location>
</feature>
<dbReference type="STRING" id="1093900.A0A507AVI5"/>
<dbReference type="PANTHER" id="PTHR23507">
    <property type="entry name" value="ZGC:174356"/>
    <property type="match status" value="1"/>
</dbReference>
<feature type="domain" description="Major facilitator superfamily (MFS) profile" evidence="7">
    <location>
        <begin position="91"/>
        <end position="580"/>
    </location>
</feature>